<dbReference type="CDD" id="cd22931">
    <property type="entry name" value="HFD_TAF6"/>
    <property type="match status" value="1"/>
</dbReference>
<evidence type="ECO:0000313" key="10">
    <source>
        <dbReference type="EMBL" id="KAG0690150.1"/>
    </source>
</evidence>
<dbReference type="CDD" id="cd08050">
    <property type="entry name" value="TAF6C"/>
    <property type="match status" value="1"/>
</dbReference>
<keyword evidence="5" id="KW-0539">Nucleus</keyword>
<dbReference type="SUPFAM" id="SSF47113">
    <property type="entry name" value="Histone-fold"/>
    <property type="match status" value="1"/>
</dbReference>
<reference evidence="10" key="1">
    <citation type="submission" date="2020-11" db="EMBL/GenBank/DDBJ databases">
        <title>Kefir isolates.</title>
        <authorList>
            <person name="Marcisauskas S."/>
            <person name="Kim Y."/>
            <person name="Blasche S."/>
        </authorList>
    </citation>
    <scope>NUCLEOTIDE SEQUENCE</scope>
    <source>
        <strain evidence="10">Olga-1</strain>
    </source>
</reference>
<dbReference type="GO" id="GO:0006325">
    <property type="term" value="P:chromatin organization"/>
    <property type="evidence" value="ECO:0007669"/>
    <property type="project" value="UniProtKB-ARBA"/>
</dbReference>
<dbReference type="GO" id="GO:0005669">
    <property type="term" value="C:transcription factor TFIID complex"/>
    <property type="evidence" value="ECO:0007669"/>
    <property type="project" value="InterPro"/>
</dbReference>
<evidence type="ECO:0000256" key="2">
    <source>
        <dbReference type="ARBA" id="ARBA00007688"/>
    </source>
</evidence>
<accession>A0A9P6WN23</accession>
<dbReference type="Proteomes" id="UP000697127">
    <property type="component" value="Unassembled WGS sequence"/>
</dbReference>
<dbReference type="InterPro" id="IPR011442">
    <property type="entry name" value="TAF6_C"/>
</dbReference>
<dbReference type="GO" id="GO:0000124">
    <property type="term" value="C:SAGA complex"/>
    <property type="evidence" value="ECO:0007669"/>
    <property type="project" value="InterPro"/>
</dbReference>
<dbReference type="GO" id="GO:0016251">
    <property type="term" value="F:RNA polymerase II general transcription initiation factor activity"/>
    <property type="evidence" value="ECO:0007669"/>
    <property type="project" value="InterPro"/>
</dbReference>
<keyword evidence="3" id="KW-0805">Transcription regulation</keyword>
<dbReference type="OrthoDB" id="361039at2759"/>
<evidence type="ECO:0000256" key="6">
    <source>
        <dbReference type="ARBA" id="ARBA00076308"/>
    </source>
</evidence>
<evidence type="ECO:0000256" key="4">
    <source>
        <dbReference type="ARBA" id="ARBA00023163"/>
    </source>
</evidence>
<dbReference type="FunFam" id="1.25.40.770:FF:000001">
    <property type="entry name" value="Transcription initiation factor TFIID subunit 6"/>
    <property type="match status" value="1"/>
</dbReference>
<evidence type="ECO:0000256" key="5">
    <source>
        <dbReference type="ARBA" id="ARBA00023242"/>
    </source>
</evidence>
<evidence type="ECO:0000313" key="11">
    <source>
        <dbReference type="Proteomes" id="UP000697127"/>
    </source>
</evidence>
<dbReference type="Gene3D" id="1.25.40.770">
    <property type="entry name" value="TAF6, C-terminal HEAT repeat domain"/>
    <property type="match status" value="1"/>
</dbReference>
<comment type="caution">
    <text evidence="10">The sequence shown here is derived from an EMBL/GenBank/DDBJ whole genome shotgun (WGS) entry which is preliminary data.</text>
</comment>
<dbReference type="PANTHER" id="PTHR10221:SF9">
    <property type="entry name" value="TRANSCRIPTION INITIATION FACTOR TFIID SUBUNIT 6"/>
    <property type="match status" value="1"/>
</dbReference>
<feature type="compositionally biased region" description="Basic and acidic residues" evidence="8">
    <location>
        <begin position="472"/>
        <end position="485"/>
    </location>
</feature>
<dbReference type="InterPro" id="IPR009072">
    <property type="entry name" value="Histone-fold"/>
</dbReference>
<dbReference type="InterPro" id="IPR004823">
    <property type="entry name" value="TAF_TATA-bd_Histone-like_dom"/>
</dbReference>
<dbReference type="PANTHER" id="PTHR10221">
    <property type="entry name" value="TRANSCRIPTION INITIATION FACTOR TFIID SUBUNIT 6"/>
    <property type="match status" value="1"/>
</dbReference>
<dbReference type="Pfam" id="PF02969">
    <property type="entry name" value="TAF"/>
    <property type="match status" value="1"/>
</dbReference>
<dbReference type="GO" id="GO:0046982">
    <property type="term" value="F:protein heterodimerization activity"/>
    <property type="evidence" value="ECO:0007669"/>
    <property type="project" value="InterPro"/>
</dbReference>
<keyword evidence="11" id="KW-1185">Reference proteome</keyword>
<organism evidence="10 11">
    <name type="scientific">Pichia californica</name>
    <dbReference type="NCBI Taxonomy" id="460514"/>
    <lineage>
        <taxon>Eukaryota</taxon>
        <taxon>Fungi</taxon>
        <taxon>Dikarya</taxon>
        <taxon>Ascomycota</taxon>
        <taxon>Saccharomycotina</taxon>
        <taxon>Pichiomycetes</taxon>
        <taxon>Pichiales</taxon>
        <taxon>Pichiaceae</taxon>
        <taxon>Pichia</taxon>
    </lineage>
</organism>
<dbReference type="GO" id="GO:0003713">
    <property type="term" value="F:transcription coactivator activity"/>
    <property type="evidence" value="ECO:0007669"/>
    <property type="project" value="TreeGrafter"/>
</dbReference>
<dbReference type="InterPro" id="IPR037796">
    <property type="entry name" value="TAF6"/>
</dbReference>
<dbReference type="EMBL" id="PUHW01000043">
    <property type="protein sequence ID" value="KAG0690150.1"/>
    <property type="molecule type" value="Genomic_DNA"/>
</dbReference>
<dbReference type="InterPro" id="IPR016024">
    <property type="entry name" value="ARM-type_fold"/>
</dbReference>
<dbReference type="AlphaFoldDB" id="A0A9P6WN23"/>
<dbReference type="FunFam" id="1.10.20.10:FF:000033">
    <property type="entry name" value="Transcription initiation factor TFIID complex subunit"/>
    <property type="match status" value="1"/>
</dbReference>
<comment type="similarity">
    <text evidence="2">Belongs to the TAF6 family.</text>
</comment>
<evidence type="ECO:0000256" key="7">
    <source>
        <dbReference type="ARBA" id="ARBA00093655"/>
    </source>
</evidence>
<protein>
    <recommendedName>
        <fullName evidence="6">TBP-associated factor 6</fullName>
    </recommendedName>
    <alternativeName>
        <fullName evidence="7">Transcription initiation factor TFIID subunit 6</fullName>
    </alternativeName>
</protein>
<evidence type="ECO:0000259" key="9">
    <source>
        <dbReference type="SMART" id="SM00803"/>
    </source>
</evidence>
<proteinExistence type="inferred from homology"/>
<evidence type="ECO:0000256" key="8">
    <source>
        <dbReference type="SAM" id="MobiDB-lite"/>
    </source>
</evidence>
<evidence type="ECO:0000256" key="3">
    <source>
        <dbReference type="ARBA" id="ARBA00023015"/>
    </source>
</evidence>
<dbReference type="GO" id="GO:0051123">
    <property type="term" value="P:RNA polymerase II preinitiation complex assembly"/>
    <property type="evidence" value="ECO:0007669"/>
    <property type="project" value="TreeGrafter"/>
</dbReference>
<dbReference type="SMART" id="SM00803">
    <property type="entry name" value="TAF"/>
    <property type="match status" value="1"/>
</dbReference>
<sequence length="530" mass="59707">MSKKSGAKSSTASAAAASSNKPLSHTLWSPYDTVRDVSDTLGISWQFPDEVATNLSMDVEYRIHEIIEQALKFMRHGKRRTLTTQDIDRAMNVLNLEPLYGYDTSKPLVYKEAMIGPGQTLYYIDDDEVDFETLVNQPLPKVPRYTTCTAHWLAVEGVQPTIPQNPNLSDIKLLPISQRGSLENMLSLNNDEIELVTNPKTGVTTVESKQPDKKELEVHPLVKHVLSKEMQLYFNKVIEVLMDESNDSLKTAALESIRSDTGLHQLVPYLVQFIAETITHNLKNLNLLTTMLMLIYSLISNTSIFLDPYVHALMPCILTLLLAKNIGPIQPETDEEKHGHFQVRKLSASLLQKIIENYGSSYNTLKPRITRTLLRAFLSNTTRGSIGTQYGTIMGMKSLGSEVIRIILVGNLRTWSTVVLENFPKESENRKILLDQIMDCLSVLTTDGELLLTSNEANLKKHKLDETENENDTDKMEVDSEENMSVKKEITPEMKEKLIQRVGELVANKVVDNPNASAMYYGIFFGEIDQ</sequence>
<evidence type="ECO:0000256" key="1">
    <source>
        <dbReference type="ARBA" id="ARBA00004123"/>
    </source>
</evidence>
<dbReference type="Gene3D" id="1.10.20.10">
    <property type="entry name" value="Histone, subunit A"/>
    <property type="match status" value="1"/>
</dbReference>
<dbReference type="GO" id="GO:0046695">
    <property type="term" value="C:SLIK (SAGA-like) complex"/>
    <property type="evidence" value="ECO:0007669"/>
    <property type="project" value="InterPro"/>
</dbReference>
<dbReference type="Pfam" id="PF07571">
    <property type="entry name" value="TAF6_C"/>
    <property type="match status" value="1"/>
</dbReference>
<name>A0A9P6WN23_9ASCO</name>
<keyword evidence="4" id="KW-0804">Transcription</keyword>
<feature type="region of interest" description="Disordered" evidence="8">
    <location>
        <begin position="463"/>
        <end position="485"/>
    </location>
</feature>
<gene>
    <name evidence="10" type="ORF">C6P40_003694</name>
</gene>
<dbReference type="InterPro" id="IPR046344">
    <property type="entry name" value="TAF6_C_sf"/>
</dbReference>
<dbReference type="SUPFAM" id="SSF48371">
    <property type="entry name" value="ARM repeat"/>
    <property type="match status" value="1"/>
</dbReference>
<feature type="domain" description="TATA box binding protein associated factor (TAF) histone-like fold" evidence="9">
    <location>
        <begin position="27"/>
        <end position="92"/>
    </location>
</feature>
<comment type="subcellular location">
    <subcellularLocation>
        <location evidence="1">Nucleus</location>
    </subcellularLocation>
</comment>